<organism evidence="1 2">
    <name type="scientific">Labrys monachus</name>
    <dbReference type="NCBI Taxonomy" id="217067"/>
    <lineage>
        <taxon>Bacteria</taxon>
        <taxon>Pseudomonadati</taxon>
        <taxon>Pseudomonadota</taxon>
        <taxon>Alphaproteobacteria</taxon>
        <taxon>Hyphomicrobiales</taxon>
        <taxon>Xanthobacteraceae</taxon>
        <taxon>Labrys</taxon>
    </lineage>
</organism>
<dbReference type="Proteomes" id="UP001237448">
    <property type="component" value="Unassembled WGS sequence"/>
</dbReference>
<evidence type="ECO:0000313" key="1">
    <source>
        <dbReference type="EMBL" id="MDQ0392645.1"/>
    </source>
</evidence>
<sequence>MTLNYGKYRYVLDTVESICKSSAVDECIIGITAQSDQRRRAYRDAKVLQYPHFVVLIQDLKREDALGIEEYLQAQIKQPAGKAIYKKYHPDRRDGMHRRSVGGSDNYTDGYTVYLTWR</sequence>
<dbReference type="RefSeq" id="WP_307426839.1">
    <property type="nucleotide sequence ID" value="NZ_JAUSVK010000001.1"/>
</dbReference>
<gene>
    <name evidence="1" type="ORF">J3R73_002437</name>
</gene>
<dbReference type="EMBL" id="JAUSVK010000001">
    <property type="protein sequence ID" value="MDQ0392645.1"/>
    <property type="molecule type" value="Genomic_DNA"/>
</dbReference>
<evidence type="ECO:0000313" key="2">
    <source>
        <dbReference type="Proteomes" id="UP001237448"/>
    </source>
</evidence>
<name>A0ABU0FDG2_9HYPH</name>
<proteinExistence type="predicted"/>
<reference evidence="1 2" key="1">
    <citation type="submission" date="2023-07" db="EMBL/GenBank/DDBJ databases">
        <title>Genomic Encyclopedia of Type Strains, Phase IV (KMG-IV): sequencing the most valuable type-strain genomes for metagenomic binning, comparative biology and taxonomic classification.</title>
        <authorList>
            <person name="Goeker M."/>
        </authorList>
    </citation>
    <scope>NUCLEOTIDE SEQUENCE [LARGE SCALE GENOMIC DNA]</scope>
    <source>
        <strain evidence="1 2">DSM 5896</strain>
    </source>
</reference>
<keyword evidence="2" id="KW-1185">Reference proteome</keyword>
<comment type="caution">
    <text evidence="1">The sequence shown here is derived from an EMBL/GenBank/DDBJ whole genome shotgun (WGS) entry which is preliminary data.</text>
</comment>
<protein>
    <submittedName>
        <fullName evidence="1">Uncharacterized protein</fullName>
    </submittedName>
</protein>
<accession>A0ABU0FDG2</accession>